<evidence type="ECO:0000313" key="2">
    <source>
        <dbReference type="Proteomes" id="UP000324222"/>
    </source>
</evidence>
<organism evidence="1 2">
    <name type="scientific">Portunus trituberculatus</name>
    <name type="common">Swimming crab</name>
    <name type="synonym">Neptunus trituberculatus</name>
    <dbReference type="NCBI Taxonomy" id="210409"/>
    <lineage>
        <taxon>Eukaryota</taxon>
        <taxon>Metazoa</taxon>
        <taxon>Ecdysozoa</taxon>
        <taxon>Arthropoda</taxon>
        <taxon>Crustacea</taxon>
        <taxon>Multicrustacea</taxon>
        <taxon>Malacostraca</taxon>
        <taxon>Eumalacostraca</taxon>
        <taxon>Eucarida</taxon>
        <taxon>Decapoda</taxon>
        <taxon>Pleocyemata</taxon>
        <taxon>Brachyura</taxon>
        <taxon>Eubrachyura</taxon>
        <taxon>Portunoidea</taxon>
        <taxon>Portunidae</taxon>
        <taxon>Portuninae</taxon>
        <taxon>Portunus</taxon>
    </lineage>
</organism>
<evidence type="ECO:0000313" key="1">
    <source>
        <dbReference type="EMBL" id="MPC55149.1"/>
    </source>
</evidence>
<dbReference type="PANTHER" id="PTHR35617:SF3">
    <property type="entry name" value="CORE-BINDING (CB) DOMAIN-CONTAINING PROTEIN"/>
    <property type="match status" value="1"/>
</dbReference>
<dbReference type="PANTHER" id="PTHR35617">
    <property type="entry name" value="PHAGE_INTEGRASE DOMAIN-CONTAINING PROTEIN"/>
    <property type="match status" value="1"/>
</dbReference>
<reference evidence="1 2" key="1">
    <citation type="submission" date="2019-05" db="EMBL/GenBank/DDBJ databases">
        <title>Another draft genome of Portunus trituberculatus and its Hox gene families provides insights of decapod evolution.</title>
        <authorList>
            <person name="Jeong J.-H."/>
            <person name="Song I."/>
            <person name="Kim S."/>
            <person name="Choi T."/>
            <person name="Kim D."/>
            <person name="Ryu S."/>
            <person name="Kim W."/>
        </authorList>
    </citation>
    <scope>NUCLEOTIDE SEQUENCE [LARGE SCALE GENOMIC DNA]</scope>
    <source>
        <tissue evidence="1">Muscle</tissue>
    </source>
</reference>
<gene>
    <name evidence="1" type="ORF">E2C01_049080</name>
</gene>
<dbReference type="Proteomes" id="UP000324222">
    <property type="component" value="Unassembled WGS sequence"/>
</dbReference>
<dbReference type="AlphaFoldDB" id="A0A5B7GBX3"/>
<dbReference type="PROSITE" id="PS51257">
    <property type="entry name" value="PROKAR_LIPOPROTEIN"/>
    <property type="match status" value="1"/>
</dbReference>
<comment type="caution">
    <text evidence="1">The sequence shown here is derived from an EMBL/GenBank/DDBJ whole genome shotgun (WGS) entry which is preliminary data.</text>
</comment>
<keyword evidence="2" id="KW-1185">Reference proteome</keyword>
<protein>
    <submittedName>
        <fullName evidence="1">Uncharacterized protein</fullName>
    </submittedName>
</protein>
<dbReference type="EMBL" id="VSRR010012930">
    <property type="protein sequence ID" value="MPC55149.1"/>
    <property type="molecule type" value="Genomic_DNA"/>
</dbReference>
<sequence>MKSPYEPLHLASLRGIALKSSFLLALASACQFSELHGLSAEVRHSKGWASMTFSLALDFLAKTQLTGDVSQSNFTIPALMEYMGDLEGNKLLCPVQAVKEYLRRTRDCHPRCSRLFVIEI</sequence>
<name>A0A5B7GBX3_PORTR</name>
<accession>A0A5B7GBX3</accession>
<proteinExistence type="predicted"/>